<accession>A0A6G0YM79</accession>
<organism evidence="1 2">
    <name type="scientific">Aphis craccivora</name>
    <name type="common">Cowpea aphid</name>
    <dbReference type="NCBI Taxonomy" id="307492"/>
    <lineage>
        <taxon>Eukaryota</taxon>
        <taxon>Metazoa</taxon>
        <taxon>Ecdysozoa</taxon>
        <taxon>Arthropoda</taxon>
        <taxon>Hexapoda</taxon>
        <taxon>Insecta</taxon>
        <taxon>Pterygota</taxon>
        <taxon>Neoptera</taxon>
        <taxon>Paraneoptera</taxon>
        <taxon>Hemiptera</taxon>
        <taxon>Sternorrhyncha</taxon>
        <taxon>Aphidomorpha</taxon>
        <taxon>Aphidoidea</taxon>
        <taxon>Aphididae</taxon>
        <taxon>Aphidini</taxon>
        <taxon>Aphis</taxon>
        <taxon>Aphis</taxon>
    </lineage>
</organism>
<sequence>MTLVGGESFIMKTYFVILDNLLCELQKRKSAQCAKKLCDVYPNDLNVNLASEVVQLQRHIKSIEATDNNPKTIQKLINCTTYFLSMASTNYSAERSFSVLKLGQNYLILWSMSQERNNPLIFKSPIKKTEMILHIRYFVPNIKSKIRLELILSTHT</sequence>
<gene>
    <name evidence="1" type="ORF">FWK35_00008505</name>
</gene>
<dbReference type="Proteomes" id="UP000478052">
    <property type="component" value="Unassembled WGS sequence"/>
</dbReference>
<comment type="caution">
    <text evidence="1">The sequence shown here is derived from an EMBL/GenBank/DDBJ whole genome shotgun (WGS) entry which is preliminary data.</text>
</comment>
<name>A0A6G0YM79_APHCR</name>
<feature type="non-terminal residue" evidence="1">
    <location>
        <position position="156"/>
    </location>
</feature>
<evidence type="ECO:0000313" key="2">
    <source>
        <dbReference type="Proteomes" id="UP000478052"/>
    </source>
</evidence>
<proteinExistence type="predicted"/>
<evidence type="ECO:0000313" key="1">
    <source>
        <dbReference type="EMBL" id="KAF0758644.1"/>
    </source>
</evidence>
<reference evidence="1 2" key="1">
    <citation type="submission" date="2019-08" db="EMBL/GenBank/DDBJ databases">
        <title>Whole genome of Aphis craccivora.</title>
        <authorList>
            <person name="Voronova N.V."/>
            <person name="Shulinski R.S."/>
            <person name="Bandarenka Y.V."/>
            <person name="Zhorov D.G."/>
            <person name="Warner D."/>
        </authorList>
    </citation>
    <scope>NUCLEOTIDE SEQUENCE [LARGE SCALE GENOMIC DNA]</scope>
    <source>
        <strain evidence="1">180601</strain>
        <tissue evidence="1">Whole Body</tissue>
    </source>
</reference>
<dbReference type="AlphaFoldDB" id="A0A6G0YM79"/>
<keyword evidence="2" id="KW-1185">Reference proteome</keyword>
<protein>
    <submittedName>
        <fullName evidence="1">Zinc finger MYM-type protein 1-like</fullName>
    </submittedName>
</protein>
<dbReference type="EMBL" id="VUJU01003243">
    <property type="protein sequence ID" value="KAF0758644.1"/>
    <property type="molecule type" value="Genomic_DNA"/>
</dbReference>